<keyword evidence="2" id="KW-0812">Transmembrane</keyword>
<keyword evidence="2" id="KW-0472">Membrane</keyword>
<evidence type="ECO:0008006" key="5">
    <source>
        <dbReference type="Google" id="ProtNLM"/>
    </source>
</evidence>
<evidence type="ECO:0000313" key="4">
    <source>
        <dbReference type="Proteomes" id="UP001345013"/>
    </source>
</evidence>
<accession>A0ABR0K405</accession>
<proteinExistence type="predicted"/>
<dbReference type="Proteomes" id="UP001345013">
    <property type="component" value="Unassembled WGS sequence"/>
</dbReference>
<keyword evidence="2" id="KW-1133">Transmembrane helix</keyword>
<name>A0ABR0K405_9EURO</name>
<evidence type="ECO:0000256" key="2">
    <source>
        <dbReference type="SAM" id="Phobius"/>
    </source>
</evidence>
<keyword evidence="4" id="KW-1185">Reference proteome</keyword>
<feature type="transmembrane region" description="Helical" evidence="2">
    <location>
        <begin position="6"/>
        <end position="27"/>
    </location>
</feature>
<protein>
    <recommendedName>
        <fullName evidence="5">Glycosyltransferase family 25 protein</fullName>
    </recommendedName>
</protein>
<reference evidence="3 4" key="1">
    <citation type="submission" date="2023-08" db="EMBL/GenBank/DDBJ databases">
        <title>Black Yeasts Isolated from many extreme environments.</title>
        <authorList>
            <person name="Coleine C."/>
            <person name="Stajich J.E."/>
            <person name="Selbmann L."/>
        </authorList>
    </citation>
    <scope>NUCLEOTIDE SEQUENCE [LARGE SCALE GENOMIC DNA]</scope>
    <source>
        <strain evidence="3 4">CCFEE 5885</strain>
    </source>
</reference>
<evidence type="ECO:0000313" key="3">
    <source>
        <dbReference type="EMBL" id="KAK5084070.1"/>
    </source>
</evidence>
<evidence type="ECO:0000256" key="1">
    <source>
        <dbReference type="SAM" id="MobiDB-lite"/>
    </source>
</evidence>
<dbReference type="EMBL" id="JAVRRG010000116">
    <property type="protein sequence ID" value="KAK5084070.1"/>
    <property type="molecule type" value="Genomic_DNA"/>
</dbReference>
<sequence length="429" mass="48149">MMQNQARIITGTAAVPFLLITILQLALQPFRTVSFLKDADSTWLRTPQWMYRQADQDNSSDIPLGNATDQHLDLTNTFTNFSSPPAFPTSTTSAPTSRPTSVSPLEQENIQDVFNSTLGFQEVIMLSLPFRGDRQDTFAVQAQLSNITWTQLWGVEGKDVPEKALPYGMTYGTVGKNGIGSWRAHLNALRYIVMNKLESAIIFEDDADWDVSLRYQLVQYAKASRYILRQNGKASSPYGDGWDVLTIGHCDAEAWKEDMRRWVIPNDPTVIAPHIRGGAWIPDMKPWQAWNSTHPEKSNNTRICFASEWNACTTAYAVSLAGAMKILYHQSMTSFNDKFDNGLGNMLRNHAEKSNFTGVTCYPTYIGVSHGAGTGAKTSDIDTHGGLHEKPYSERLQFPVRKNIQRLFRGDTMFEGEYSMEKMADEVEG</sequence>
<gene>
    <name evidence="3" type="ORF">LTR24_007568</name>
</gene>
<organism evidence="3 4">
    <name type="scientific">Lithohypha guttulata</name>
    <dbReference type="NCBI Taxonomy" id="1690604"/>
    <lineage>
        <taxon>Eukaryota</taxon>
        <taxon>Fungi</taxon>
        <taxon>Dikarya</taxon>
        <taxon>Ascomycota</taxon>
        <taxon>Pezizomycotina</taxon>
        <taxon>Eurotiomycetes</taxon>
        <taxon>Chaetothyriomycetidae</taxon>
        <taxon>Chaetothyriales</taxon>
        <taxon>Trichomeriaceae</taxon>
        <taxon>Lithohypha</taxon>
    </lineage>
</organism>
<feature type="region of interest" description="Disordered" evidence="1">
    <location>
        <begin position="83"/>
        <end position="104"/>
    </location>
</feature>
<comment type="caution">
    <text evidence="3">The sequence shown here is derived from an EMBL/GenBank/DDBJ whole genome shotgun (WGS) entry which is preliminary data.</text>
</comment>